<reference evidence="1 2" key="1">
    <citation type="journal article" date="2023" name="Microb. Genom.">
        <title>Mesoterricola silvestris gen. nov., sp. nov., Mesoterricola sediminis sp. nov., Geothrix oryzae sp. nov., Geothrix edaphica sp. nov., Geothrix rubra sp. nov., and Geothrix limicola sp. nov., six novel members of Acidobacteriota isolated from soils.</title>
        <authorList>
            <person name="Weisberg A.J."/>
            <person name="Pearce E."/>
            <person name="Kramer C.G."/>
            <person name="Chang J.H."/>
            <person name="Clarke C.R."/>
        </authorList>
    </citation>
    <scope>NUCLEOTIDE SEQUENCE [LARGE SCALE GENOMIC DNA]</scope>
    <source>
        <strain evidence="1 2">NE20-4-1</strain>
    </source>
</reference>
<proteinExistence type="predicted"/>
<dbReference type="RefSeq" id="WP_159040915.1">
    <property type="nucleotide sequence ID" value="NZ_JABXWF010000019.1"/>
</dbReference>
<accession>A0ABU4MX50</accession>
<gene>
    <name evidence="1" type="ORF">PV383_33330</name>
</gene>
<name>A0ABU4MX50_9ACTN</name>
<evidence type="ECO:0008006" key="3">
    <source>
        <dbReference type="Google" id="ProtNLM"/>
    </source>
</evidence>
<evidence type="ECO:0000313" key="1">
    <source>
        <dbReference type="EMBL" id="MDX3042031.1"/>
    </source>
</evidence>
<dbReference type="Proteomes" id="UP001282474">
    <property type="component" value="Unassembled WGS sequence"/>
</dbReference>
<sequence>MDITIRRAAPEEYAAPGEIAAQADPAADRQVLGGVSFVPDVTPITSELTL</sequence>
<organism evidence="1 2">
    <name type="scientific">Streptomyces caniscabiei</name>
    <dbReference type="NCBI Taxonomy" id="2746961"/>
    <lineage>
        <taxon>Bacteria</taxon>
        <taxon>Bacillati</taxon>
        <taxon>Actinomycetota</taxon>
        <taxon>Actinomycetes</taxon>
        <taxon>Kitasatosporales</taxon>
        <taxon>Streptomycetaceae</taxon>
        <taxon>Streptomyces</taxon>
    </lineage>
</organism>
<dbReference type="EMBL" id="JARAWJ010000033">
    <property type="protein sequence ID" value="MDX3042031.1"/>
    <property type="molecule type" value="Genomic_DNA"/>
</dbReference>
<keyword evidence="2" id="KW-1185">Reference proteome</keyword>
<evidence type="ECO:0000313" key="2">
    <source>
        <dbReference type="Proteomes" id="UP001282474"/>
    </source>
</evidence>
<comment type="caution">
    <text evidence="1">The sequence shown here is derived from an EMBL/GenBank/DDBJ whole genome shotgun (WGS) entry which is preliminary data.</text>
</comment>
<protein>
    <recommendedName>
        <fullName evidence="3">Acetyltransferase</fullName>
    </recommendedName>
</protein>